<sequence length="348" mass="36568">MTSAAESTPEPRRGRRFVALPFLLLVALAAAWSGGWWWAAGKAGETIDAWLKREADRGRVYACADRRIGGYPFRIEVDCAEPSARIAVEGGEARASAPRFLAVAQVWDPKRVIGELTGPVTFVAPDGRRGELTFSLAQASARADGRRVDRVSVALTTPRASFDGEEVGSAASLEAHLRRAPDQPDGVYDVATTLEGGVSPWLSALPVGAGPVAAEIKARASGLDDFRPGPLSERLKAFAEAGGKVDVGLARIVRGDVAAQATGDLALGTDGRLNGGLDVTARGLDAMVNALLGTDGEDTMSALLGMGAKMLGKKAELDGKPATRYRLKFDKGRVALGPIKLTRLPPAF</sequence>
<keyword evidence="2" id="KW-1185">Reference proteome</keyword>
<dbReference type="EMBL" id="JADBEO010000011">
    <property type="protein sequence ID" value="MDR4306316.1"/>
    <property type="molecule type" value="Genomic_DNA"/>
</dbReference>
<name>A0ABU1DDX7_9HYPH</name>
<evidence type="ECO:0000313" key="2">
    <source>
        <dbReference type="Proteomes" id="UP001181622"/>
    </source>
</evidence>
<accession>A0ABU1DDX7</accession>
<dbReference type="Pfam" id="PF09898">
    <property type="entry name" value="DUF2125"/>
    <property type="match status" value="1"/>
</dbReference>
<reference evidence="1" key="1">
    <citation type="submission" date="2020-10" db="EMBL/GenBank/DDBJ databases">
        <authorList>
            <person name="Abbas A."/>
            <person name="Razzaq R."/>
            <person name="Waqas M."/>
            <person name="Abbas N."/>
            <person name="Nielsen T.K."/>
            <person name="Hansen L.H."/>
            <person name="Hussain S."/>
            <person name="Shahid M."/>
        </authorList>
    </citation>
    <scope>NUCLEOTIDE SEQUENCE</scope>
    <source>
        <strain evidence="1">S14</strain>
    </source>
</reference>
<proteinExistence type="predicted"/>
<protein>
    <submittedName>
        <fullName evidence="1">DUF2125 domain-containing protein</fullName>
    </submittedName>
</protein>
<dbReference type="RefSeq" id="WP_309390098.1">
    <property type="nucleotide sequence ID" value="NZ_JADBEO010000011.1"/>
</dbReference>
<organism evidence="1 2">
    <name type="scientific">Chelatococcus sambhunathii</name>
    <dbReference type="NCBI Taxonomy" id="363953"/>
    <lineage>
        <taxon>Bacteria</taxon>
        <taxon>Pseudomonadati</taxon>
        <taxon>Pseudomonadota</taxon>
        <taxon>Alphaproteobacteria</taxon>
        <taxon>Hyphomicrobiales</taxon>
        <taxon>Chelatococcaceae</taxon>
        <taxon>Chelatococcus</taxon>
    </lineage>
</organism>
<comment type="caution">
    <text evidence="1">The sequence shown here is derived from an EMBL/GenBank/DDBJ whole genome shotgun (WGS) entry which is preliminary data.</text>
</comment>
<evidence type="ECO:0000313" key="1">
    <source>
        <dbReference type="EMBL" id="MDR4306316.1"/>
    </source>
</evidence>
<gene>
    <name evidence="1" type="ORF">IHQ68_06755</name>
</gene>
<dbReference type="Proteomes" id="UP001181622">
    <property type="component" value="Unassembled WGS sequence"/>
</dbReference>
<dbReference type="InterPro" id="IPR018666">
    <property type="entry name" value="DUF2125"/>
</dbReference>